<gene>
    <name evidence="2" type="ORF">GWC95_07755</name>
</gene>
<protein>
    <submittedName>
        <fullName evidence="2">Uncharacterized protein</fullName>
    </submittedName>
</protein>
<reference evidence="2 3" key="1">
    <citation type="submission" date="2020-01" db="EMBL/GenBank/DDBJ databases">
        <title>Genome analysis.</title>
        <authorList>
            <person name="Wu S."/>
            <person name="Wang G."/>
        </authorList>
    </citation>
    <scope>NUCLEOTIDE SEQUENCE [LARGE SCALE GENOMIC DNA]</scope>
    <source>
        <strain evidence="2 3">SYL130</strain>
    </source>
</reference>
<proteinExistence type="predicted"/>
<dbReference type="EMBL" id="JAACJS010000011">
    <property type="protein sequence ID" value="NCI49811.1"/>
    <property type="molecule type" value="Genomic_DNA"/>
</dbReference>
<sequence>MNVIIDEEEDVPPPSSADEKKPPVSLSNWFFTFANTPVTGKPVQYKVTVFGSGSGDEDPMQHLFIGIGEWKNKSAGPKGYQYVQLKKEEYKGLDLRQVIEKLQAQVKSFLHMMRFKQTAFGKAGTVSFLFDDLKVIELK</sequence>
<evidence type="ECO:0000313" key="2">
    <source>
        <dbReference type="EMBL" id="NCI49811.1"/>
    </source>
</evidence>
<evidence type="ECO:0000256" key="1">
    <source>
        <dbReference type="SAM" id="MobiDB-lite"/>
    </source>
</evidence>
<organism evidence="2 3">
    <name type="scientific">Sediminibacterium roseum</name>
    <dbReference type="NCBI Taxonomy" id="1978412"/>
    <lineage>
        <taxon>Bacteria</taxon>
        <taxon>Pseudomonadati</taxon>
        <taxon>Bacteroidota</taxon>
        <taxon>Chitinophagia</taxon>
        <taxon>Chitinophagales</taxon>
        <taxon>Chitinophagaceae</taxon>
        <taxon>Sediminibacterium</taxon>
    </lineage>
</organism>
<evidence type="ECO:0000313" key="3">
    <source>
        <dbReference type="Proteomes" id="UP000753802"/>
    </source>
</evidence>
<keyword evidence="3" id="KW-1185">Reference proteome</keyword>
<name>A0ABW9ZRU1_9BACT</name>
<dbReference type="Proteomes" id="UP000753802">
    <property type="component" value="Unassembled WGS sequence"/>
</dbReference>
<dbReference type="RefSeq" id="WP_161818118.1">
    <property type="nucleotide sequence ID" value="NZ_JAACJS010000011.1"/>
</dbReference>
<accession>A0ABW9ZRU1</accession>
<feature type="compositionally biased region" description="Acidic residues" evidence="1">
    <location>
        <begin position="1"/>
        <end position="11"/>
    </location>
</feature>
<feature type="region of interest" description="Disordered" evidence="1">
    <location>
        <begin position="1"/>
        <end position="22"/>
    </location>
</feature>
<comment type="caution">
    <text evidence="2">The sequence shown here is derived from an EMBL/GenBank/DDBJ whole genome shotgun (WGS) entry which is preliminary data.</text>
</comment>